<comment type="caution">
    <text evidence="1">The sequence shown here is derived from an EMBL/GenBank/DDBJ whole genome shotgun (WGS) entry which is preliminary data.</text>
</comment>
<proteinExistence type="predicted"/>
<dbReference type="EMBL" id="BEGY01000130">
    <property type="protein sequence ID" value="GAX84607.1"/>
    <property type="molecule type" value="Genomic_DNA"/>
</dbReference>
<keyword evidence="2" id="KW-1185">Reference proteome</keyword>
<protein>
    <submittedName>
        <fullName evidence="1">Uncharacterized protein</fullName>
    </submittedName>
</protein>
<organism evidence="1 2">
    <name type="scientific">Chlamydomonas eustigma</name>
    <dbReference type="NCBI Taxonomy" id="1157962"/>
    <lineage>
        <taxon>Eukaryota</taxon>
        <taxon>Viridiplantae</taxon>
        <taxon>Chlorophyta</taxon>
        <taxon>core chlorophytes</taxon>
        <taxon>Chlorophyceae</taxon>
        <taxon>CS clade</taxon>
        <taxon>Chlamydomonadales</taxon>
        <taxon>Chlamydomonadaceae</taxon>
        <taxon>Chlamydomonas</taxon>
    </lineage>
</organism>
<feature type="non-terminal residue" evidence="1">
    <location>
        <position position="1"/>
    </location>
</feature>
<gene>
    <name evidence="1" type="ORF">CEUSTIGMA_g12028.t1</name>
</gene>
<dbReference type="Proteomes" id="UP000232323">
    <property type="component" value="Unassembled WGS sequence"/>
</dbReference>
<sequence>LFSSYTTPFLFLNNLTTGMSGGVVPSKQLGPAEPLAVLAEEVAAVLEKGASPVVGTASCSRLLAVNKDLIRKLLKPIPSTNQERQKLKEIARPLVQHGLKKSKRLWPQDQVDAAIHFATTSSIVDGRSSTLGGHSQTAPQSKTIPFISMFLGCGFSTACHGYNG</sequence>
<evidence type="ECO:0000313" key="2">
    <source>
        <dbReference type="Proteomes" id="UP000232323"/>
    </source>
</evidence>
<reference evidence="1 2" key="1">
    <citation type="submission" date="2017-08" db="EMBL/GenBank/DDBJ databases">
        <title>Acidophilic green algal genome provides insights into adaptation to an acidic environment.</title>
        <authorList>
            <person name="Hirooka S."/>
            <person name="Hirose Y."/>
            <person name="Kanesaki Y."/>
            <person name="Higuchi S."/>
            <person name="Fujiwara T."/>
            <person name="Onuma R."/>
            <person name="Era A."/>
            <person name="Ohbayashi R."/>
            <person name="Uzuka A."/>
            <person name="Nozaki H."/>
            <person name="Yoshikawa H."/>
            <person name="Miyagishima S.Y."/>
        </authorList>
    </citation>
    <scope>NUCLEOTIDE SEQUENCE [LARGE SCALE GENOMIC DNA]</scope>
    <source>
        <strain evidence="1 2">NIES-2499</strain>
    </source>
</reference>
<name>A0A250XNG0_9CHLO</name>
<accession>A0A250XNG0</accession>
<dbReference type="AlphaFoldDB" id="A0A250XNG0"/>
<evidence type="ECO:0000313" key="1">
    <source>
        <dbReference type="EMBL" id="GAX84607.1"/>
    </source>
</evidence>